<organism evidence="7 8">
    <name type="scientific">Clarias magur</name>
    <name type="common">Asian catfish</name>
    <name type="synonym">Macropteronotus magur</name>
    <dbReference type="NCBI Taxonomy" id="1594786"/>
    <lineage>
        <taxon>Eukaryota</taxon>
        <taxon>Metazoa</taxon>
        <taxon>Chordata</taxon>
        <taxon>Craniata</taxon>
        <taxon>Vertebrata</taxon>
        <taxon>Euteleostomi</taxon>
        <taxon>Actinopterygii</taxon>
        <taxon>Neopterygii</taxon>
        <taxon>Teleostei</taxon>
        <taxon>Ostariophysi</taxon>
        <taxon>Siluriformes</taxon>
        <taxon>Clariidae</taxon>
        <taxon>Clarias</taxon>
    </lineage>
</organism>
<evidence type="ECO:0000256" key="5">
    <source>
        <dbReference type="ARBA" id="ARBA00023242"/>
    </source>
</evidence>
<dbReference type="Proteomes" id="UP000727407">
    <property type="component" value="Unassembled WGS sequence"/>
</dbReference>
<keyword evidence="5" id="KW-0539">Nucleus</keyword>
<keyword evidence="4" id="KW-0694">RNA-binding</keyword>
<comment type="subcellular location">
    <subcellularLocation>
        <location evidence="1">Nucleus</location>
        <location evidence="1">Nucleolus</location>
    </subcellularLocation>
</comment>
<evidence type="ECO:0000313" key="7">
    <source>
        <dbReference type="EMBL" id="KAF5898112.1"/>
    </source>
</evidence>
<feature type="compositionally biased region" description="Acidic residues" evidence="6">
    <location>
        <begin position="1"/>
        <end position="39"/>
    </location>
</feature>
<comment type="similarity">
    <text evidence="2">Belongs to the ESF2/ABP1 family.</text>
</comment>
<protein>
    <recommendedName>
        <fullName evidence="3">Activator of basal transcription 1</fullName>
    </recommendedName>
</protein>
<evidence type="ECO:0000256" key="3">
    <source>
        <dbReference type="ARBA" id="ARBA00020737"/>
    </source>
</evidence>
<evidence type="ECO:0000256" key="1">
    <source>
        <dbReference type="ARBA" id="ARBA00004604"/>
    </source>
</evidence>
<dbReference type="GO" id="GO:0034462">
    <property type="term" value="P:small-subunit processome assembly"/>
    <property type="evidence" value="ECO:0007669"/>
    <property type="project" value="TreeGrafter"/>
</dbReference>
<dbReference type="GO" id="GO:0005730">
    <property type="term" value="C:nucleolus"/>
    <property type="evidence" value="ECO:0007669"/>
    <property type="project" value="UniProtKB-SubCell"/>
</dbReference>
<proteinExistence type="inferred from homology"/>
<keyword evidence="8" id="KW-1185">Reference proteome</keyword>
<gene>
    <name evidence="7" type="primary">abt1</name>
    <name evidence="7" type="ORF">DAT39_012167</name>
</gene>
<dbReference type="InterPro" id="IPR012677">
    <property type="entry name" value="Nucleotide-bd_a/b_plait_sf"/>
</dbReference>
<dbReference type="Gene3D" id="3.30.70.330">
    <property type="match status" value="1"/>
</dbReference>
<name>A0A8J4WZQ7_CLAMG</name>
<dbReference type="AlphaFoldDB" id="A0A8J4WZQ7"/>
<dbReference type="EMBL" id="QNUK01000209">
    <property type="protein sequence ID" value="KAF5898112.1"/>
    <property type="molecule type" value="Genomic_DNA"/>
</dbReference>
<dbReference type="GO" id="GO:0000472">
    <property type="term" value="P:endonucleolytic cleavage to generate mature 5'-end of SSU-rRNA from (SSU-rRNA, 5.8S rRNA, LSU-rRNA)"/>
    <property type="evidence" value="ECO:0007669"/>
    <property type="project" value="TreeGrafter"/>
</dbReference>
<dbReference type="GO" id="GO:0000480">
    <property type="term" value="P:endonucleolytic cleavage in 5'-ETS of tricistronic rRNA transcript (SSU-rRNA, 5.8S rRNA, LSU-rRNA)"/>
    <property type="evidence" value="ECO:0007669"/>
    <property type="project" value="TreeGrafter"/>
</dbReference>
<sequence>MSEEEQEDGLDQKEVEDDNQEKGDDVEEQEDEEEQEDNDSEIKKAKGKKCAPGIVYLGHIPPRIRPKHVRNMLAVYGEIGRIFLQSEDHSIKRKKRKAGSNGSRYVEGWVEFRDKRVAKRVAVSLHNTPMTNRKRSHFSSDLWSIK</sequence>
<dbReference type="OrthoDB" id="287393at2759"/>
<accession>A0A8J4WZQ7</accession>
<feature type="region of interest" description="Disordered" evidence="6">
    <location>
        <begin position="1"/>
        <end position="48"/>
    </location>
</feature>
<evidence type="ECO:0000313" key="8">
    <source>
        <dbReference type="Proteomes" id="UP000727407"/>
    </source>
</evidence>
<dbReference type="GO" id="GO:0000447">
    <property type="term" value="P:endonucleolytic cleavage in ITS1 to separate SSU-rRNA from 5.8S rRNA and LSU-rRNA from tricistronic rRNA transcript (SSU-rRNA, 5.8S rRNA, LSU-rRNA)"/>
    <property type="evidence" value="ECO:0007669"/>
    <property type="project" value="TreeGrafter"/>
</dbReference>
<reference evidence="7" key="1">
    <citation type="submission" date="2020-07" db="EMBL/GenBank/DDBJ databases">
        <title>Clarias magur genome sequencing, assembly and annotation.</title>
        <authorList>
            <person name="Kushwaha B."/>
            <person name="Kumar R."/>
            <person name="Das P."/>
            <person name="Joshi C.G."/>
            <person name="Kumar D."/>
            <person name="Nagpure N.S."/>
            <person name="Pandey M."/>
            <person name="Agarwal S."/>
            <person name="Srivastava S."/>
            <person name="Singh M."/>
            <person name="Sahoo L."/>
            <person name="Jayasankar P."/>
            <person name="Meher P.K."/>
            <person name="Koringa P.G."/>
            <person name="Iquebal M.A."/>
            <person name="Das S.P."/>
            <person name="Bit A."/>
            <person name="Patnaik S."/>
            <person name="Patel N."/>
            <person name="Shah T.M."/>
            <person name="Hinsu A."/>
            <person name="Jena J.K."/>
        </authorList>
    </citation>
    <scope>NUCLEOTIDE SEQUENCE</scope>
    <source>
        <strain evidence="7">CIFAMagur01</strain>
        <tissue evidence="7">Testis</tissue>
    </source>
</reference>
<dbReference type="InterPro" id="IPR039119">
    <property type="entry name" value="ABT1/Esf2"/>
</dbReference>
<evidence type="ECO:0000256" key="4">
    <source>
        <dbReference type="ARBA" id="ARBA00022884"/>
    </source>
</evidence>
<comment type="caution">
    <text evidence="7">The sequence shown here is derived from an EMBL/GenBank/DDBJ whole genome shotgun (WGS) entry which is preliminary data.</text>
</comment>
<dbReference type="GO" id="GO:0003723">
    <property type="term" value="F:RNA binding"/>
    <property type="evidence" value="ECO:0007669"/>
    <property type="project" value="UniProtKB-KW"/>
</dbReference>
<dbReference type="PANTHER" id="PTHR12311">
    <property type="entry name" value="ACTIVATOR OF BASAL TRANSCRIPTION 1"/>
    <property type="match status" value="1"/>
</dbReference>
<dbReference type="InterPro" id="IPR035979">
    <property type="entry name" value="RBD_domain_sf"/>
</dbReference>
<dbReference type="PANTHER" id="PTHR12311:SF7">
    <property type="entry name" value="ACTIVATOR OF BASAL TRANSCRIPTION 1"/>
    <property type="match status" value="1"/>
</dbReference>
<dbReference type="CDD" id="cd12263">
    <property type="entry name" value="RRM_ABT1_like"/>
    <property type="match status" value="1"/>
</dbReference>
<evidence type="ECO:0000256" key="2">
    <source>
        <dbReference type="ARBA" id="ARBA00005819"/>
    </source>
</evidence>
<evidence type="ECO:0000256" key="6">
    <source>
        <dbReference type="SAM" id="MobiDB-lite"/>
    </source>
</evidence>
<dbReference type="SUPFAM" id="SSF54928">
    <property type="entry name" value="RNA-binding domain, RBD"/>
    <property type="match status" value="1"/>
</dbReference>
<feature type="non-terminal residue" evidence="7">
    <location>
        <position position="146"/>
    </location>
</feature>
<dbReference type="InterPro" id="IPR034353">
    <property type="entry name" value="ABT1/ESF2_RRM"/>
</dbReference>